<evidence type="ECO:0000313" key="1">
    <source>
        <dbReference type="EMBL" id="SVD75021.1"/>
    </source>
</evidence>
<accession>A0A382XX09</accession>
<reference evidence="1" key="1">
    <citation type="submission" date="2018-05" db="EMBL/GenBank/DDBJ databases">
        <authorList>
            <person name="Lanie J.A."/>
            <person name="Ng W.-L."/>
            <person name="Kazmierczak K.M."/>
            <person name="Andrzejewski T.M."/>
            <person name="Davidsen T.M."/>
            <person name="Wayne K.J."/>
            <person name="Tettelin H."/>
            <person name="Glass J.I."/>
            <person name="Rusch D."/>
            <person name="Podicherti R."/>
            <person name="Tsui H.-C.T."/>
            <person name="Winkler M.E."/>
        </authorList>
    </citation>
    <scope>NUCLEOTIDE SEQUENCE</scope>
</reference>
<name>A0A382XX09_9ZZZZ</name>
<gene>
    <name evidence="1" type="ORF">METZ01_LOCUS427875</name>
</gene>
<dbReference type="AlphaFoldDB" id="A0A382XX09"/>
<sequence length="48" mass="5245">MQITRIVDIDRSVCRVKGTIGIYSPCRNSYGAIDITSPIQGQGTRCNS</sequence>
<dbReference type="EMBL" id="UINC01170797">
    <property type="protein sequence ID" value="SVD75021.1"/>
    <property type="molecule type" value="Genomic_DNA"/>
</dbReference>
<organism evidence="1">
    <name type="scientific">marine metagenome</name>
    <dbReference type="NCBI Taxonomy" id="408172"/>
    <lineage>
        <taxon>unclassified sequences</taxon>
        <taxon>metagenomes</taxon>
        <taxon>ecological metagenomes</taxon>
    </lineage>
</organism>
<proteinExistence type="predicted"/>
<protein>
    <submittedName>
        <fullName evidence="1">Uncharacterized protein</fullName>
    </submittedName>
</protein>